<dbReference type="PANTHER" id="PTHR19920:SF0">
    <property type="entry name" value="CYTOSOLIC IRON-SULFUR PROTEIN ASSEMBLY PROTEIN CIAO1-RELATED"/>
    <property type="match status" value="1"/>
</dbReference>
<evidence type="ECO:0008006" key="5">
    <source>
        <dbReference type="Google" id="ProtNLM"/>
    </source>
</evidence>
<dbReference type="GO" id="GO:0097361">
    <property type="term" value="C:cytosolic [4Fe-4S] assembly targeting complex"/>
    <property type="evidence" value="ECO:0007669"/>
    <property type="project" value="TreeGrafter"/>
</dbReference>
<feature type="coiled-coil region" evidence="2">
    <location>
        <begin position="59"/>
        <end position="86"/>
    </location>
</feature>
<organism evidence="3 4">
    <name type="scientific">Paramecium octaurelia</name>
    <dbReference type="NCBI Taxonomy" id="43137"/>
    <lineage>
        <taxon>Eukaryota</taxon>
        <taxon>Sar</taxon>
        <taxon>Alveolata</taxon>
        <taxon>Ciliophora</taxon>
        <taxon>Intramacronucleata</taxon>
        <taxon>Oligohymenophorea</taxon>
        <taxon>Peniculida</taxon>
        <taxon>Parameciidae</taxon>
        <taxon>Paramecium</taxon>
    </lineage>
</organism>
<dbReference type="PROSITE" id="PS50082">
    <property type="entry name" value="WD_REPEATS_2"/>
    <property type="match status" value="1"/>
</dbReference>
<keyword evidence="1" id="KW-0853">WD repeat</keyword>
<feature type="repeat" description="WD" evidence="1">
    <location>
        <begin position="539"/>
        <end position="570"/>
    </location>
</feature>
<keyword evidence="2" id="KW-0175">Coiled coil</keyword>
<accession>A0A8S1UEC5</accession>
<dbReference type="AlphaFoldDB" id="A0A8S1UEC5"/>
<dbReference type="SMART" id="SM00320">
    <property type="entry name" value="WD40"/>
    <property type="match status" value="4"/>
</dbReference>
<reference evidence="3" key="1">
    <citation type="submission" date="2021-01" db="EMBL/GenBank/DDBJ databases">
        <authorList>
            <consortium name="Genoscope - CEA"/>
            <person name="William W."/>
        </authorList>
    </citation>
    <scope>NUCLEOTIDE SEQUENCE</scope>
</reference>
<proteinExistence type="predicted"/>
<sequence>MFFPQKSQSIDQNFIVRKLGQERIEIEELQLKFQDEGDKLLQRVNDFNTSEKDIKINLKKNTQQLMEDHQTHLIELEKKVQLLKNHYIEQIEILQKKIRMLAESQYKVNDNNISTNLYQECNNNQQSTNISKDLNDRESQRQLENATELINSFLPLKETTIIYECQQIVYKIIHNLALLQMNDKKYEIGEQSKINLVCQEHQDQIILVDLISRQIQSTRLGCQTCANLNPQIKYQSIQQVQNQWKKVHQQKMENMQINYVALMNKIIYIQEFFQLIKNKTFKSLEQADITFDTIYYKYTQAILDLNKKMQKPWSSFSKEELETNALQINDLDVYQDTYISEDQIINQVTKKTLRNLHEYVQKYTNNILPLIQKFATLKQGNEEFQKNQSLFSNQNYISGQQPNLNSYNSKNNQKVFGLTNNQQQDCKILQFLEVEASQINEKLIYQLKQEASIIQSEPCHAIAINNDIQILAASCGKTIKIFEFRAGFLKLVQILAEHTNYVFCLSFMKLSNQLISCGSNQIILWSLNQSNIWEFQQKLEGHVSFIRCVLINRTDDLIISGSDDTTIKFWYKQYQWSNQQTINDHSKRVLALGMNDQQNKLISSSEDNSILIIEHSEQDRKWIVKQKIVVEKYGLRLCFISNEMFAYQPNNSQQMHIYEITNENVLKKSEINQKNSQDIYSLCPQQYIKSKSLLFNKNGFYIHIIRQKENNEFIVEQSINFGVQNLYGVASDDGQYLITWDSQSKAIQVRTNMEK</sequence>
<dbReference type="EMBL" id="CAJJDP010000041">
    <property type="protein sequence ID" value="CAD8162487.1"/>
    <property type="molecule type" value="Genomic_DNA"/>
</dbReference>
<protein>
    <recommendedName>
        <fullName evidence="5">WD domain, G-beta repeat protein</fullName>
    </recommendedName>
</protein>
<name>A0A8S1UEC5_PAROT</name>
<evidence type="ECO:0000256" key="2">
    <source>
        <dbReference type="SAM" id="Coils"/>
    </source>
</evidence>
<evidence type="ECO:0000313" key="3">
    <source>
        <dbReference type="EMBL" id="CAD8162487.1"/>
    </source>
</evidence>
<evidence type="ECO:0000256" key="1">
    <source>
        <dbReference type="PROSITE-ProRule" id="PRU00221"/>
    </source>
</evidence>
<dbReference type="InterPro" id="IPR001680">
    <property type="entry name" value="WD40_rpt"/>
</dbReference>
<dbReference type="PANTHER" id="PTHR19920">
    <property type="entry name" value="WD40 PROTEIN CIAO1"/>
    <property type="match status" value="1"/>
</dbReference>
<gene>
    <name evidence="3" type="ORF">POCTA_138.1.T0410288</name>
</gene>
<dbReference type="Pfam" id="PF00400">
    <property type="entry name" value="WD40"/>
    <property type="match status" value="3"/>
</dbReference>
<dbReference type="GO" id="GO:0016226">
    <property type="term" value="P:iron-sulfur cluster assembly"/>
    <property type="evidence" value="ECO:0007669"/>
    <property type="project" value="TreeGrafter"/>
</dbReference>
<keyword evidence="4" id="KW-1185">Reference proteome</keyword>
<evidence type="ECO:0000313" key="4">
    <source>
        <dbReference type="Proteomes" id="UP000683925"/>
    </source>
</evidence>
<comment type="caution">
    <text evidence="3">The sequence shown here is derived from an EMBL/GenBank/DDBJ whole genome shotgun (WGS) entry which is preliminary data.</text>
</comment>
<dbReference type="PROSITE" id="PS50294">
    <property type="entry name" value="WD_REPEATS_REGION"/>
    <property type="match status" value="1"/>
</dbReference>
<dbReference type="Proteomes" id="UP000683925">
    <property type="component" value="Unassembled WGS sequence"/>
</dbReference>